<proteinExistence type="predicted"/>
<evidence type="ECO:0000313" key="1">
    <source>
        <dbReference type="EMBL" id="KIL76932.1"/>
    </source>
</evidence>
<dbReference type="EMBL" id="JXLP01000019">
    <property type="protein sequence ID" value="KIL76932.1"/>
    <property type="molecule type" value="Genomic_DNA"/>
</dbReference>
<gene>
    <name evidence="1" type="ORF">SD77_1892</name>
</gene>
<reference evidence="1 2" key="1">
    <citation type="submission" date="2015-01" db="EMBL/GenBank/DDBJ databases">
        <title>Genome Assembly of Bacillus badius MTCC 1458.</title>
        <authorList>
            <person name="Verma A."/>
            <person name="Khatri I."/>
            <person name="Mual P."/>
            <person name="Subramanian S."/>
            <person name="Krishnamurthi S."/>
        </authorList>
    </citation>
    <scope>NUCLEOTIDE SEQUENCE [LARGE SCALE GENOMIC DNA]</scope>
    <source>
        <strain evidence="1 2">MTCC 1458</strain>
    </source>
</reference>
<dbReference type="SUPFAM" id="SSF53335">
    <property type="entry name" value="S-adenosyl-L-methionine-dependent methyltransferases"/>
    <property type="match status" value="1"/>
</dbReference>
<comment type="caution">
    <text evidence="1">The sequence shown here is derived from an EMBL/GenBank/DDBJ whole genome shotgun (WGS) entry which is preliminary data.</text>
</comment>
<organism evidence="1 2">
    <name type="scientific">Bacillus badius</name>
    <dbReference type="NCBI Taxonomy" id="1455"/>
    <lineage>
        <taxon>Bacteria</taxon>
        <taxon>Bacillati</taxon>
        <taxon>Bacillota</taxon>
        <taxon>Bacilli</taxon>
        <taxon>Bacillales</taxon>
        <taxon>Bacillaceae</taxon>
        <taxon>Pseudobacillus</taxon>
    </lineage>
</organism>
<dbReference type="Gene3D" id="3.40.50.150">
    <property type="entry name" value="Vaccinia Virus protein VP39"/>
    <property type="match status" value="1"/>
</dbReference>
<dbReference type="Proteomes" id="UP000031982">
    <property type="component" value="Unassembled WGS sequence"/>
</dbReference>
<protein>
    <recommendedName>
        <fullName evidence="3">Methyltransferase type 11 domain-containing protein</fullName>
    </recommendedName>
</protein>
<evidence type="ECO:0008006" key="3">
    <source>
        <dbReference type="Google" id="ProtNLM"/>
    </source>
</evidence>
<sequence length="179" mass="19589">MAVTNRKGAASDQVLGWTISSGSFLQTASIKQEENVLWIGDSLPPAIIHANKARVVMASSAVFNSVKSGFDVAASQLGIHFLENGEEWLRQSFHLLNPGGRLVIDLAEPSALQHSEDAKYIGSLPDYWDLLREIGFEAIFVQQIAVHSFLEAIEQGWAELTEEAPFPAAVNRFVALKGR</sequence>
<dbReference type="InterPro" id="IPR029063">
    <property type="entry name" value="SAM-dependent_MTases_sf"/>
</dbReference>
<name>A0ABR5AQB8_BACBA</name>
<keyword evidence="2" id="KW-1185">Reference proteome</keyword>
<evidence type="ECO:0000313" key="2">
    <source>
        <dbReference type="Proteomes" id="UP000031982"/>
    </source>
</evidence>
<dbReference type="RefSeq" id="WP_041101497.1">
    <property type="nucleotide sequence ID" value="NZ_JARTHD010000039.1"/>
</dbReference>
<accession>A0ABR5AQB8</accession>